<dbReference type="Pfam" id="PF05183">
    <property type="entry name" value="RdRP"/>
    <property type="match status" value="1"/>
</dbReference>
<dbReference type="GO" id="GO:0003723">
    <property type="term" value="F:RNA binding"/>
    <property type="evidence" value="ECO:0007669"/>
    <property type="project" value="UniProtKB-KW"/>
</dbReference>
<keyword evidence="1" id="KW-0548">Nucleotidyltransferase</keyword>
<dbReference type="FunCoup" id="S8F561">
    <property type="interactions" value="8"/>
</dbReference>
<proteinExistence type="inferred from homology"/>
<dbReference type="PANTHER" id="PTHR23079">
    <property type="entry name" value="RNA-DEPENDENT RNA POLYMERASE"/>
    <property type="match status" value="1"/>
</dbReference>
<dbReference type="EMBL" id="KE504183">
    <property type="protein sequence ID" value="EPS96825.1"/>
    <property type="molecule type" value="Genomic_DNA"/>
</dbReference>
<dbReference type="GO" id="GO:0030422">
    <property type="term" value="P:siRNA processing"/>
    <property type="evidence" value="ECO:0007669"/>
    <property type="project" value="TreeGrafter"/>
</dbReference>
<dbReference type="InterPro" id="IPR057596">
    <property type="entry name" value="RDRP_core"/>
</dbReference>
<dbReference type="eggNOG" id="KOG0988">
    <property type="taxonomic scope" value="Eukaryota"/>
</dbReference>
<dbReference type="Proteomes" id="UP000015241">
    <property type="component" value="Unassembled WGS sequence"/>
</dbReference>
<keyword evidence="5" id="KW-1185">Reference proteome</keyword>
<evidence type="ECO:0000256" key="2">
    <source>
        <dbReference type="SAM" id="MobiDB-lite"/>
    </source>
</evidence>
<feature type="compositionally biased region" description="Acidic residues" evidence="2">
    <location>
        <begin position="1210"/>
        <end position="1228"/>
    </location>
</feature>
<dbReference type="InterPro" id="IPR007855">
    <property type="entry name" value="RDRP"/>
</dbReference>
<dbReference type="OrthoDB" id="6513042at2759"/>
<evidence type="ECO:0000313" key="4">
    <source>
        <dbReference type="EMBL" id="EPS96825.1"/>
    </source>
</evidence>
<dbReference type="GO" id="GO:0031380">
    <property type="term" value="C:nuclear RNA-directed RNA polymerase complex"/>
    <property type="evidence" value="ECO:0007669"/>
    <property type="project" value="TreeGrafter"/>
</dbReference>
<evidence type="ECO:0000313" key="5">
    <source>
        <dbReference type="Proteomes" id="UP000015241"/>
    </source>
</evidence>
<feature type="region of interest" description="Disordered" evidence="2">
    <location>
        <begin position="1208"/>
        <end position="1234"/>
    </location>
</feature>
<gene>
    <name evidence="4" type="ORF">FOMPIDRAFT_1129619</name>
</gene>
<dbReference type="GO" id="GO:0003968">
    <property type="term" value="F:RNA-directed RNA polymerase activity"/>
    <property type="evidence" value="ECO:0007669"/>
    <property type="project" value="UniProtKB-KW"/>
</dbReference>
<accession>S8F561</accession>
<sequence length="1234" mass="140745">MEIELSDIARDATVWDVKRKIGSILHNDYFYNATDPKDRPANFQVKLNVGPNGIISNGTGVLTLGSRKLGAKFFKWLIHSPEDHDEEVTLNGRKIRFFKGKNKPRHNLTQILEKAPYLPPDLEEAREEKLRKLDTSIHVDKIQFGIFYRPANAAPDAGREFSSEFEISHREKGAGILWFEYDHKLIRIQMGDPMTEETAHNIAITFANIRKLARGNDFGNPFVVFELLTPPMLEKQRFNREMTGDEWRDGRKFRQRLSSINDAHAVVAPYAYHMRVILHEDQDTRTFADLCKVAGLQDPIYAKLDAYKRGFFAPKQLFLVREWVCGFDWSAAFQIEALLRNGLLHTEDLKSLKTPIETLYAQGHDMAADTLRHYTEALRSRDSRESPLKCFDRVLANKVVDYKPLPLPPGCFACHHVTFTPTRLVLEGPYVIQSNRVIRQYPDHQEHFIRVDFRDEDRLQYRWAREVDGTSLLVDRVGGILKNGFELAGREFEFLAYSQSALREHAVWFVNPFRHPTRGYVNAQYIRDSLGNFEGVIMQPSKYAARIAQAFTATDPSVIVTRDQWEEFPDMGDKPYLFTDGVGTISVELGNMIWEKLCEQMPEGRQKRTVKPSAYQIRFLGFKGMVGIDERLEGIKMRLRPSMNKFKALDEEMGEIEIARAFDKPGVSYLNRPLVMIMEDRGVDKTAFIELQERTKTDIHTASDSMELFYRLLRSHKLGQAFGLDFIILRLRTIGMGFKHEKNVTVLRDPFIDRLIHFAKNHVLRDVKHGARIPIPESYLLVGLADEGPAYEAEGVENVYALKENEIFACVQHPDDEKPTYIKGTVVISRSPVVHPGDVQRVYAIGEPPMDKVCAFRNLKNVVVLPSVGKRSMASCLGGGDLDGDLYSIIHYGPLLPTEHADPAEYEGVGGHFLERPSTVDDICDFVVEYLNSDVLGLLSDRHLIIADQSKNGTNDERCLELARLCSQAVDYPKNGLPVDIFDSPRWLIPYKPDWHQAEDPNPRRIDYYDSSRALGEMFRNIALVDPMAASPTTGPVNGNGQPARLRPLSDPISLQLKPYIEQQLRHFQNDDGEVGEVHTLFQRYVEELRFMCMTHSLSEAPDMRLKEEEIAIGSIIAKCSQKRWRNDRTQRMRLHASTLASDIGSKLFDYPRERDPTTGELRYGLSQAWLAWDFSVRNRAAFGAHTFGLIALRAILNTLEDLGGLDIVEPPEADSEGSEETSSESEEYSNLFI</sequence>
<dbReference type="InParanoid" id="S8F561"/>
<name>S8F561_FOMSC</name>
<dbReference type="EC" id="2.7.7.48" evidence="1"/>
<reference evidence="4 5" key="1">
    <citation type="journal article" date="2012" name="Science">
        <title>The Paleozoic origin of enzymatic lignin decomposition reconstructed from 31 fungal genomes.</title>
        <authorList>
            <person name="Floudas D."/>
            <person name="Binder M."/>
            <person name="Riley R."/>
            <person name="Barry K."/>
            <person name="Blanchette R.A."/>
            <person name="Henrissat B."/>
            <person name="Martinez A.T."/>
            <person name="Otillar R."/>
            <person name="Spatafora J.W."/>
            <person name="Yadav J.S."/>
            <person name="Aerts A."/>
            <person name="Benoit I."/>
            <person name="Boyd A."/>
            <person name="Carlson A."/>
            <person name="Copeland A."/>
            <person name="Coutinho P.M."/>
            <person name="de Vries R.P."/>
            <person name="Ferreira P."/>
            <person name="Findley K."/>
            <person name="Foster B."/>
            <person name="Gaskell J."/>
            <person name="Glotzer D."/>
            <person name="Gorecki P."/>
            <person name="Heitman J."/>
            <person name="Hesse C."/>
            <person name="Hori C."/>
            <person name="Igarashi K."/>
            <person name="Jurgens J.A."/>
            <person name="Kallen N."/>
            <person name="Kersten P."/>
            <person name="Kohler A."/>
            <person name="Kuees U."/>
            <person name="Kumar T.K.A."/>
            <person name="Kuo A."/>
            <person name="LaButti K."/>
            <person name="Larrondo L.F."/>
            <person name="Lindquist E."/>
            <person name="Ling A."/>
            <person name="Lombard V."/>
            <person name="Lucas S."/>
            <person name="Lundell T."/>
            <person name="Martin R."/>
            <person name="McLaughlin D.J."/>
            <person name="Morgenstern I."/>
            <person name="Morin E."/>
            <person name="Murat C."/>
            <person name="Nagy L.G."/>
            <person name="Nolan M."/>
            <person name="Ohm R.A."/>
            <person name="Patyshakuliyeva A."/>
            <person name="Rokas A."/>
            <person name="Ruiz-Duenas F.J."/>
            <person name="Sabat G."/>
            <person name="Salamov A."/>
            <person name="Samejima M."/>
            <person name="Schmutz J."/>
            <person name="Slot J.C."/>
            <person name="St John F."/>
            <person name="Stenlid J."/>
            <person name="Sun H."/>
            <person name="Sun S."/>
            <person name="Syed K."/>
            <person name="Tsang A."/>
            <person name="Wiebenga A."/>
            <person name="Young D."/>
            <person name="Pisabarro A."/>
            <person name="Eastwood D.C."/>
            <person name="Martin F."/>
            <person name="Cullen D."/>
            <person name="Grigoriev I.V."/>
            <person name="Hibbett D.S."/>
        </authorList>
    </citation>
    <scope>NUCLEOTIDE SEQUENCE</scope>
    <source>
        <strain evidence="5">FP-58527</strain>
    </source>
</reference>
<comment type="catalytic activity">
    <reaction evidence="1">
        <text>RNA(n) + a ribonucleoside 5'-triphosphate = RNA(n+1) + diphosphate</text>
        <dbReference type="Rhea" id="RHEA:21248"/>
        <dbReference type="Rhea" id="RHEA-COMP:14527"/>
        <dbReference type="Rhea" id="RHEA-COMP:17342"/>
        <dbReference type="ChEBI" id="CHEBI:33019"/>
        <dbReference type="ChEBI" id="CHEBI:61557"/>
        <dbReference type="ChEBI" id="CHEBI:140395"/>
        <dbReference type="EC" id="2.7.7.48"/>
    </reaction>
</comment>
<evidence type="ECO:0000259" key="3">
    <source>
        <dbReference type="Pfam" id="PF05183"/>
    </source>
</evidence>
<protein>
    <recommendedName>
        <fullName evidence="1">RNA-dependent RNA polymerase</fullName>
        <ecNumber evidence="1">2.7.7.48</ecNumber>
    </recommendedName>
</protein>
<organism evidence="4 5">
    <name type="scientific">Fomitopsis schrenkii</name>
    <name type="common">Brown rot fungus</name>
    <dbReference type="NCBI Taxonomy" id="2126942"/>
    <lineage>
        <taxon>Eukaryota</taxon>
        <taxon>Fungi</taxon>
        <taxon>Dikarya</taxon>
        <taxon>Basidiomycota</taxon>
        <taxon>Agaricomycotina</taxon>
        <taxon>Agaricomycetes</taxon>
        <taxon>Polyporales</taxon>
        <taxon>Fomitopsis</taxon>
    </lineage>
</organism>
<comment type="similarity">
    <text evidence="1">Belongs to the RdRP family.</text>
</comment>
<keyword evidence="1" id="KW-0694">RNA-binding</keyword>
<keyword evidence="1" id="KW-0808">Transferase</keyword>
<dbReference type="STRING" id="743788.S8F561"/>
<dbReference type="AlphaFoldDB" id="S8F561"/>
<evidence type="ECO:0000256" key="1">
    <source>
        <dbReference type="RuleBase" id="RU363098"/>
    </source>
</evidence>
<dbReference type="PANTHER" id="PTHR23079:SF55">
    <property type="entry name" value="RNA-DIRECTED RNA POLYMERASE"/>
    <property type="match status" value="1"/>
</dbReference>
<keyword evidence="1" id="KW-0696">RNA-directed RNA polymerase</keyword>
<dbReference type="HOGENOM" id="CLU_001366_2_1_1"/>
<feature type="domain" description="RDRP core" evidence="3">
    <location>
        <begin position="419"/>
        <end position="1022"/>
    </location>
</feature>